<proteinExistence type="predicted"/>
<name>A0A9R1CBQ0_9BACT</name>
<evidence type="ECO:0000313" key="1">
    <source>
        <dbReference type="EMBL" id="GJG59650.1"/>
    </source>
</evidence>
<dbReference type="AlphaFoldDB" id="A0A9R1CBQ0"/>
<dbReference type="RefSeq" id="WP_223925122.1">
    <property type="nucleotide sequence ID" value="NZ_BPTU01000002.1"/>
</dbReference>
<dbReference type="EMBL" id="BPUB01000002">
    <property type="protein sequence ID" value="GJG59650.1"/>
    <property type="molecule type" value="Genomic_DNA"/>
</dbReference>
<gene>
    <name evidence="1" type="ORF">PRLR5076_25010</name>
</gene>
<accession>A0A9R1CBQ0</accession>
<protein>
    <submittedName>
        <fullName evidence="1">Uncharacterized protein</fullName>
    </submittedName>
</protein>
<keyword evidence="2" id="KW-1185">Reference proteome</keyword>
<dbReference type="GeneID" id="72466305"/>
<evidence type="ECO:0000313" key="2">
    <source>
        <dbReference type="Proteomes" id="UP000825483"/>
    </source>
</evidence>
<organism evidence="1 2">
    <name type="scientific">Prevotella lacticifex</name>
    <dbReference type="NCBI Taxonomy" id="2854755"/>
    <lineage>
        <taxon>Bacteria</taxon>
        <taxon>Pseudomonadati</taxon>
        <taxon>Bacteroidota</taxon>
        <taxon>Bacteroidia</taxon>
        <taxon>Bacteroidales</taxon>
        <taxon>Prevotellaceae</taxon>
        <taxon>Prevotella</taxon>
    </lineage>
</organism>
<comment type="caution">
    <text evidence="1">The sequence shown here is derived from an EMBL/GenBank/DDBJ whole genome shotgun (WGS) entry which is preliminary data.</text>
</comment>
<dbReference type="Proteomes" id="UP000825483">
    <property type="component" value="Unassembled WGS sequence"/>
</dbReference>
<sequence length="63" mass="6886">MKKYIKPAIRIKAIAEDCSILAASGIVGQDKATITFSSENIVNPEGIGAKHNIWDPEDTEEQE</sequence>
<reference evidence="1" key="1">
    <citation type="journal article" date="2022" name="Int. J. Syst. Evol. Microbiol.">
        <title>Prevotella lacticifex sp. nov., isolated from the rumen of cows.</title>
        <authorList>
            <person name="Shinkai T."/>
            <person name="Ikeyama N."/>
            <person name="Kumagai M."/>
            <person name="Ohmori H."/>
            <person name="Sakamoto M."/>
            <person name="Ohkuma M."/>
            <person name="Mitsumori M."/>
        </authorList>
    </citation>
    <scope>NUCLEOTIDE SEQUENCE</scope>
    <source>
        <strain evidence="1">R5076</strain>
    </source>
</reference>